<evidence type="ECO:0000313" key="2">
    <source>
        <dbReference type="EMBL" id="GGJ75351.1"/>
    </source>
</evidence>
<evidence type="ECO:0000256" key="1">
    <source>
        <dbReference type="SAM" id="MobiDB-lite"/>
    </source>
</evidence>
<name>A0ABQ2DW16_9BACI</name>
<feature type="compositionally biased region" description="Basic and acidic residues" evidence="1">
    <location>
        <begin position="20"/>
        <end position="31"/>
    </location>
</feature>
<accession>A0ABQ2DW16</accession>
<protein>
    <submittedName>
        <fullName evidence="2">Uncharacterized protein</fullName>
    </submittedName>
</protein>
<dbReference type="EMBL" id="BMPN01000010">
    <property type="protein sequence ID" value="GGJ75351.1"/>
    <property type="molecule type" value="Genomic_DNA"/>
</dbReference>
<organism evidence="2 3">
    <name type="scientific">Virgibacillus kapii</name>
    <dbReference type="NCBI Taxonomy" id="1638645"/>
    <lineage>
        <taxon>Bacteria</taxon>
        <taxon>Bacillati</taxon>
        <taxon>Bacillota</taxon>
        <taxon>Bacilli</taxon>
        <taxon>Bacillales</taxon>
        <taxon>Bacillaceae</taxon>
        <taxon>Virgibacillus</taxon>
    </lineage>
</organism>
<dbReference type="RefSeq" id="WP_188944229.1">
    <property type="nucleotide sequence ID" value="NZ_BMPN01000010.1"/>
</dbReference>
<evidence type="ECO:0000313" key="3">
    <source>
        <dbReference type="Proteomes" id="UP000634435"/>
    </source>
</evidence>
<reference evidence="3" key="1">
    <citation type="journal article" date="2019" name="Int. J. Syst. Evol. Microbiol.">
        <title>The Global Catalogue of Microorganisms (GCM) 10K type strain sequencing project: providing services to taxonomists for standard genome sequencing and annotation.</title>
        <authorList>
            <consortium name="The Broad Institute Genomics Platform"/>
            <consortium name="The Broad Institute Genome Sequencing Center for Infectious Disease"/>
            <person name="Wu L."/>
            <person name="Ma J."/>
        </authorList>
    </citation>
    <scope>NUCLEOTIDE SEQUENCE [LARGE SCALE GENOMIC DNA]</scope>
    <source>
        <strain evidence="3">JCM 30071</strain>
    </source>
</reference>
<comment type="caution">
    <text evidence="2">The sequence shown here is derived from an EMBL/GenBank/DDBJ whole genome shotgun (WGS) entry which is preliminary data.</text>
</comment>
<proteinExistence type="predicted"/>
<keyword evidence="3" id="KW-1185">Reference proteome</keyword>
<feature type="region of interest" description="Disordered" evidence="1">
    <location>
        <begin position="1"/>
        <end position="31"/>
    </location>
</feature>
<gene>
    <name evidence="2" type="ORF">GCM10007111_41130</name>
</gene>
<dbReference type="Proteomes" id="UP000634435">
    <property type="component" value="Unassembled WGS sequence"/>
</dbReference>
<sequence length="231" mass="27906">MQPLKLIKSNPEKLDEDTNGEVKEKFPDTNKKPNKMIQLLQKFKHQKKVKKEFQEDMKEQGKKPKLLKQTSAILPFVQIHDEYILLKEGVMDIFQVQTKNVHALNDADLNYLLLNRAQFLRSYFRSFKEIILNFPTNTEVQRAYWLKKQQQAKNPSRLKYIEQKLFEFKYLERERYNREFFMFIYADDKEELEDRKSDCMQGMQSSFPLRELPKNKKEQILFLLNNQNTQL</sequence>